<comment type="caution">
    <text evidence="1">The sequence shown here is derived from an EMBL/GenBank/DDBJ whole genome shotgun (WGS) entry which is preliminary data.</text>
</comment>
<keyword evidence="2" id="KW-1185">Reference proteome</keyword>
<evidence type="ECO:0000313" key="1">
    <source>
        <dbReference type="EMBL" id="CAI2368342.1"/>
    </source>
</evidence>
<name>A0AAD1UGK7_EUPCR</name>
<protein>
    <submittedName>
        <fullName evidence="1">Uncharacterized protein</fullName>
    </submittedName>
</protein>
<sequence>MDQAFEHIEDFSDERIDYITTKFTEIIENIGNRETKLYQCCHKDMHISEFLKRCRVKKRYCKYIQKSITPKEKFVHLGLSEGAINFIEQNGSALKTIRNRIQKIVKRLVKCKTDLFKTYADMKSIYQDSTTNHLYSKEDIIRITDLIYELKETKYFSSEYLWLS</sequence>
<organism evidence="1 2">
    <name type="scientific">Euplotes crassus</name>
    <dbReference type="NCBI Taxonomy" id="5936"/>
    <lineage>
        <taxon>Eukaryota</taxon>
        <taxon>Sar</taxon>
        <taxon>Alveolata</taxon>
        <taxon>Ciliophora</taxon>
        <taxon>Intramacronucleata</taxon>
        <taxon>Spirotrichea</taxon>
        <taxon>Hypotrichia</taxon>
        <taxon>Euplotida</taxon>
        <taxon>Euplotidae</taxon>
        <taxon>Moneuplotes</taxon>
    </lineage>
</organism>
<reference evidence="1" key="1">
    <citation type="submission" date="2023-07" db="EMBL/GenBank/DDBJ databases">
        <authorList>
            <consortium name="AG Swart"/>
            <person name="Singh M."/>
            <person name="Singh A."/>
            <person name="Seah K."/>
            <person name="Emmerich C."/>
        </authorList>
    </citation>
    <scope>NUCLEOTIDE SEQUENCE</scope>
    <source>
        <strain evidence="1">DP1</strain>
    </source>
</reference>
<accession>A0AAD1UGK7</accession>
<proteinExistence type="predicted"/>
<evidence type="ECO:0000313" key="2">
    <source>
        <dbReference type="Proteomes" id="UP001295684"/>
    </source>
</evidence>
<gene>
    <name evidence="1" type="ORF">ECRASSUSDP1_LOCUS9633</name>
</gene>
<dbReference type="Proteomes" id="UP001295684">
    <property type="component" value="Unassembled WGS sequence"/>
</dbReference>
<dbReference type="AlphaFoldDB" id="A0AAD1UGK7"/>
<dbReference type="EMBL" id="CAMPGE010009475">
    <property type="protein sequence ID" value="CAI2368342.1"/>
    <property type="molecule type" value="Genomic_DNA"/>
</dbReference>